<evidence type="ECO:0000313" key="2">
    <source>
        <dbReference type="WBParaSite" id="ACRNAN_scaffold4030.g16369.t1"/>
    </source>
</evidence>
<reference evidence="2" key="1">
    <citation type="submission" date="2022-11" db="UniProtKB">
        <authorList>
            <consortium name="WormBaseParasite"/>
        </authorList>
    </citation>
    <scope>IDENTIFICATION</scope>
</reference>
<evidence type="ECO:0000313" key="1">
    <source>
        <dbReference type="Proteomes" id="UP000887540"/>
    </source>
</evidence>
<keyword evidence="1" id="KW-1185">Reference proteome</keyword>
<accession>A0A914DV05</accession>
<proteinExistence type="predicted"/>
<name>A0A914DV05_9BILA</name>
<dbReference type="AlphaFoldDB" id="A0A914DV05"/>
<dbReference type="WBParaSite" id="ACRNAN_scaffold4030.g16369.t1">
    <property type="protein sequence ID" value="ACRNAN_scaffold4030.g16369.t1"/>
    <property type="gene ID" value="ACRNAN_scaffold4030.g16369"/>
</dbReference>
<dbReference type="Proteomes" id="UP000887540">
    <property type="component" value="Unplaced"/>
</dbReference>
<sequence length="381" mass="44558">MDQNAEEVVRSAHERVKRDYFSLDLDEFLSKDLERRRICTDRLCGCYNGETVEKQLKDTIKKYTLFFKSKFPHMGRGTIGKLFESASIRERWADIPTEERGVNRAVRAEDLKQFVNSYCTIFEKIFFDDANRKEKGPDGHERRCIACYKWLQLEFGTLRTDTIKKVIRGIKNHNILAAALLCFALQNKFTDHSGFKPVRKKIRVTNDTWVLFKKCLGKEHARDRARELRDFILDTSIAKSISEKYKEIISELRQGFPKFFLDDGSFDKLVFDQADYGELQDCDKCHGDYAAQFLTTCEKPDGTSEHKFCRNCMRELAMTIEQAFPEVDEKFKMKLECIKDGCNNEIRIDEVSFLYFPRYARTRLHSASLEGMLLQLGHVRT</sequence>
<protein>
    <submittedName>
        <fullName evidence="2">Uncharacterized protein</fullName>
    </submittedName>
</protein>
<organism evidence="1 2">
    <name type="scientific">Acrobeloides nanus</name>
    <dbReference type="NCBI Taxonomy" id="290746"/>
    <lineage>
        <taxon>Eukaryota</taxon>
        <taxon>Metazoa</taxon>
        <taxon>Ecdysozoa</taxon>
        <taxon>Nematoda</taxon>
        <taxon>Chromadorea</taxon>
        <taxon>Rhabditida</taxon>
        <taxon>Tylenchina</taxon>
        <taxon>Cephalobomorpha</taxon>
        <taxon>Cephaloboidea</taxon>
        <taxon>Cephalobidae</taxon>
        <taxon>Acrobeloides</taxon>
    </lineage>
</organism>